<dbReference type="RefSeq" id="WP_394833555.1">
    <property type="nucleotide sequence ID" value="NZ_CP089929.1"/>
</dbReference>
<proteinExistence type="predicted"/>
<protein>
    <submittedName>
        <fullName evidence="2">Uncharacterized protein</fullName>
    </submittedName>
</protein>
<evidence type="ECO:0000313" key="2">
    <source>
        <dbReference type="EMBL" id="WXB03920.1"/>
    </source>
</evidence>
<sequence length="149" mass="15579">MRLIGDVYRSVVVAAIAAAAVLAPGDVDAKDSPVVVGEVSTSVVRAGVDVPGVLRATVVEELPTIDLSHARRRPVILSVSLVRMDTEGTATTCVISATLRTKKGGDLFAMLEGRAQAQEGDDSGARERKALRHAVRGALERIPEALAAQ</sequence>
<evidence type="ECO:0000256" key="1">
    <source>
        <dbReference type="SAM" id="SignalP"/>
    </source>
</evidence>
<organism evidence="2 3">
    <name type="scientific">Pendulispora rubella</name>
    <dbReference type="NCBI Taxonomy" id="2741070"/>
    <lineage>
        <taxon>Bacteria</taxon>
        <taxon>Pseudomonadati</taxon>
        <taxon>Myxococcota</taxon>
        <taxon>Myxococcia</taxon>
        <taxon>Myxococcales</taxon>
        <taxon>Sorangiineae</taxon>
        <taxon>Pendulisporaceae</taxon>
        <taxon>Pendulispora</taxon>
    </lineage>
</organism>
<name>A0ABZ2KZD2_9BACT</name>
<dbReference type="EMBL" id="CP089983">
    <property type="protein sequence ID" value="WXB03920.1"/>
    <property type="molecule type" value="Genomic_DNA"/>
</dbReference>
<gene>
    <name evidence="2" type="ORF">LVJ94_44315</name>
</gene>
<dbReference type="Proteomes" id="UP001374803">
    <property type="component" value="Chromosome"/>
</dbReference>
<accession>A0ABZ2KZD2</accession>
<feature type="chain" id="PRO_5046645916" evidence="1">
    <location>
        <begin position="30"/>
        <end position="149"/>
    </location>
</feature>
<reference evidence="2" key="1">
    <citation type="submission" date="2021-12" db="EMBL/GenBank/DDBJ databases">
        <title>Discovery of the Pendulisporaceae a myxobacterial family with distinct sporulation behavior and unique specialized metabolism.</title>
        <authorList>
            <person name="Garcia R."/>
            <person name="Popoff A."/>
            <person name="Bader C.D."/>
            <person name="Loehr J."/>
            <person name="Walesch S."/>
            <person name="Walt C."/>
            <person name="Boldt J."/>
            <person name="Bunk B."/>
            <person name="Haeckl F.J.F.P.J."/>
            <person name="Gunesch A.P."/>
            <person name="Birkelbach J."/>
            <person name="Nuebel U."/>
            <person name="Pietschmann T."/>
            <person name="Bach T."/>
            <person name="Mueller R."/>
        </authorList>
    </citation>
    <scope>NUCLEOTIDE SEQUENCE</scope>
    <source>
        <strain evidence="2">MSr11367</strain>
    </source>
</reference>
<keyword evidence="3" id="KW-1185">Reference proteome</keyword>
<evidence type="ECO:0000313" key="3">
    <source>
        <dbReference type="Proteomes" id="UP001374803"/>
    </source>
</evidence>
<keyword evidence="1" id="KW-0732">Signal</keyword>
<feature type="signal peptide" evidence="1">
    <location>
        <begin position="1"/>
        <end position="29"/>
    </location>
</feature>